<dbReference type="Pfam" id="PF04266">
    <property type="entry name" value="ASCH"/>
    <property type="match status" value="1"/>
</dbReference>
<dbReference type="PIRSF" id="PIRSF021320">
    <property type="entry name" value="DUF984"/>
    <property type="match status" value="1"/>
</dbReference>
<evidence type="ECO:0000259" key="1">
    <source>
        <dbReference type="SMART" id="SM01022"/>
    </source>
</evidence>
<dbReference type="EMBL" id="CP054569">
    <property type="protein sequence ID" value="QKQ49067.1"/>
    <property type="molecule type" value="Genomic_DNA"/>
</dbReference>
<dbReference type="PANTHER" id="PTHR39203:SF1">
    <property type="entry name" value="CYTOPLASMIC PROTEIN"/>
    <property type="match status" value="1"/>
</dbReference>
<dbReference type="PANTHER" id="PTHR39203">
    <property type="entry name" value="CYTOPLASMIC PROTEIN-RELATED"/>
    <property type="match status" value="1"/>
</dbReference>
<name>A0A427WVJ3_ACHDE</name>
<dbReference type="InterPro" id="IPR009326">
    <property type="entry name" value="DUF984"/>
</dbReference>
<dbReference type="STRING" id="32002.BVK87_04150"/>
<feature type="domain" description="ASCH" evidence="1">
    <location>
        <begin position="18"/>
        <end position="133"/>
    </location>
</feature>
<dbReference type="Gene3D" id="3.10.400.10">
    <property type="entry name" value="Sulfate adenylyltransferase"/>
    <property type="match status" value="1"/>
</dbReference>
<dbReference type="AlphaFoldDB" id="A0A427WVJ3"/>
<gene>
    <name evidence="2" type="ORF">FOC81_21155</name>
</gene>
<dbReference type="SMART" id="SM01022">
    <property type="entry name" value="ASCH"/>
    <property type="match status" value="1"/>
</dbReference>
<dbReference type="InterPro" id="IPR007374">
    <property type="entry name" value="ASCH_domain"/>
</dbReference>
<dbReference type="Proteomes" id="UP000509782">
    <property type="component" value="Chromosome"/>
</dbReference>
<dbReference type="InterPro" id="IPR015947">
    <property type="entry name" value="PUA-like_sf"/>
</dbReference>
<protein>
    <submittedName>
        <fullName evidence="2">ASCH domain-containing protein</fullName>
    </submittedName>
</protein>
<accession>A0A427WVJ3</accession>
<reference evidence="2 3" key="1">
    <citation type="submission" date="2020-05" db="EMBL/GenBank/DDBJ databases">
        <title>FDA dAtabase for Regulatory Grade micrObial Sequences (FDA-ARGOS): Supporting development and validation of Infectious Disease Dx tests.</title>
        <authorList>
            <person name="Sproer C."/>
            <person name="Gronow S."/>
            <person name="Severitt S."/>
            <person name="Schroder I."/>
            <person name="Tallon L."/>
            <person name="Sadzewicz L."/>
            <person name="Zhao X."/>
            <person name="Vavikolanu K."/>
            <person name="Mehta A."/>
            <person name="Aluvathingal J."/>
            <person name="Nadendla S."/>
            <person name="Myers T."/>
            <person name="Yan Y."/>
            <person name="Sichtig H."/>
        </authorList>
    </citation>
    <scope>NUCLEOTIDE SEQUENCE [LARGE SCALE GENOMIC DNA]</scope>
    <source>
        <strain evidence="2 3">FDAARGOS_787</strain>
    </source>
</reference>
<dbReference type="CDD" id="cd06553">
    <property type="entry name" value="ASCH_Ef3133_like"/>
    <property type="match status" value="1"/>
</dbReference>
<proteinExistence type="predicted"/>
<evidence type="ECO:0000313" key="3">
    <source>
        <dbReference type="Proteomes" id="UP000509782"/>
    </source>
</evidence>
<evidence type="ECO:0000313" key="2">
    <source>
        <dbReference type="EMBL" id="QKQ49067.1"/>
    </source>
</evidence>
<dbReference type="SUPFAM" id="SSF88697">
    <property type="entry name" value="PUA domain-like"/>
    <property type="match status" value="1"/>
</dbReference>
<organism evidence="2 3">
    <name type="scientific">Achromobacter denitrificans</name>
    <name type="common">Alcaligenes denitrificans</name>
    <dbReference type="NCBI Taxonomy" id="32002"/>
    <lineage>
        <taxon>Bacteria</taxon>
        <taxon>Pseudomonadati</taxon>
        <taxon>Pseudomonadota</taxon>
        <taxon>Betaproteobacteria</taxon>
        <taxon>Burkholderiales</taxon>
        <taxon>Alcaligenaceae</taxon>
        <taxon>Achromobacter</taxon>
    </lineage>
</organism>
<sequence length="145" mass="15861">MDARGMKPPPPYEDAVTFQFGDSPALADELLALVLAGAKTATCGALRDFNDREPVPQAGRRDVVLDGQGRPACAIETTSVLIQRFDQVDEAFALAEGEGPYEAWRDGHIAYFDRNGGYAPDMMLVCERFRVVDVFVRNEKAPGLP</sequence>
<dbReference type="OrthoDB" id="9807542at2"/>